<name>A0ABT2N4F0_9CYAN</name>
<proteinExistence type="predicted"/>
<organism evidence="1 2">
    <name type="scientific">Laspinema olomoucense D3b</name>
    <dbReference type="NCBI Taxonomy" id="2953688"/>
    <lineage>
        <taxon>Bacteria</taxon>
        <taxon>Bacillati</taxon>
        <taxon>Cyanobacteriota</taxon>
        <taxon>Cyanophyceae</taxon>
        <taxon>Oscillatoriophycideae</taxon>
        <taxon>Oscillatoriales</taxon>
        <taxon>Laspinemataceae</taxon>
        <taxon>Laspinema</taxon>
        <taxon>Laspinema olomoucense</taxon>
    </lineage>
</organism>
<dbReference type="EMBL" id="JAMXFA010000008">
    <property type="protein sequence ID" value="MCT7977563.1"/>
    <property type="molecule type" value="Genomic_DNA"/>
</dbReference>
<evidence type="ECO:0000313" key="2">
    <source>
        <dbReference type="Proteomes" id="UP001525961"/>
    </source>
</evidence>
<keyword evidence="2" id="KW-1185">Reference proteome</keyword>
<comment type="caution">
    <text evidence="1">The sequence shown here is derived from an EMBL/GenBank/DDBJ whole genome shotgun (WGS) entry which is preliminary data.</text>
</comment>
<accession>A0ABT2N4F0</accession>
<evidence type="ECO:0000313" key="1">
    <source>
        <dbReference type="EMBL" id="MCT7977563.1"/>
    </source>
</evidence>
<reference evidence="1 2" key="1">
    <citation type="journal article" date="2022" name="Front. Microbiol.">
        <title>High genomic differentiation and limited gene flow indicate recent cryptic speciation within the genus Laspinema (cyanobacteria).</title>
        <authorList>
            <person name="Stanojkovic A."/>
            <person name="Skoupy S."/>
            <person name="Skaloud P."/>
            <person name="Dvorak P."/>
        </authorList>
    </citation>
    <scope>NUCLEOTIDE SEQUENCE [LARGE SCALE GENOMIC DNA]</scope>
    <source>
        <strain evidence="1 2">D3b</strain>
    </source>
</reference>
<dbReference type="RefSeq" id="WP_261235024.1">
    <property type="nucleotide sequence ID" value="NZ_JAMXFA010000008.1"/>
</dbReference>
<protein>
    <submittedName>
        <fullName evidence="1">Uncharacterized protein</fullName>
    </submittedName>
</protein>
<gene>
    <name evidence="1" type="ORF">NG792_07595</name>
</gene>
<dbReference type="Proteomes" id="UP001525961">
    <property type="component" value="Unassembled WGS sequence"/>
</dbReference>
<sequence>MLNLNPETGIKLCSSLGTFFFEEWNYLLDALVAGNDGNSELKLDDYKLFVFHKGNQIFGEMLCPDEGCAGGYDSDYIAQNIIELTNLKLFSEKFLQQIPELNSQPHNFQDSQPTSEPDKSKVVRLHFGFPDIS</sequence>